<dbReference type="KEGG" id="ahm:TL08_16625"/>
<proteinExistence type="predicted"/>
<protein>
    <submittedName>
        <fullName evidence="2">Uncharacterized protein</fullName>
    </submittedName>
</protein>
<evidence type="ECO:0000313" key="3">
    <source>
        <dbReference type="Proteomes" id="UP000095210"/>
    </source>
</evidence>
<dbReference type="AlphaFoldDB" id="A0AAC9MZA0"/>
<dbReference type="EMBL" id="CP014859">
    <property type="protein sequence ID" value="AOS64125.1"/>
    <property type="molecule type" value="Genomic_DNA"/>
</dbReference>
<evidence type="ECO:0000313" key="2">
    <source>
        <dbReference type="EMBL" id="AOS64125.1"/>
    </source>
</evidence>
<feature type="compositionally biased region" description="Basic and acidic residues" evidence="1">
    <location>
        <begin position="50"/>
        <end position="68"/>
    </location>
</feature>
<dbReference type="RefSeq" id="WP_069850207.1">
    <property type="nucleotide sequence ID" value="NZ_CP014859.1"/>
</dbReference>
<reference evidence="3" key="1">
    <citation type="submission" date="2016-03" db="EMBL/GenBank/DDBJ databases">
        <title>Complete genome sequence of the type strain Actinoalloteichus hymeniacidonis DSM 45092.</title>
        <authorList>
            <person name="Schaffert L."/>
            <person name="Albersmeier A."/>
            <person name="Winkler A."/>
            <person name="Kalinowski J."/>
            <person name="Zotchev S."/>
            <person name="Ruckert C."/>
        </authorList>
    </citation>
    <scope>NUCLEOTIDE SEQUENCE [LARGE SCALE GENOMIC DNA]</scope>
    <source>
        <strain evidence="3">HPA177(T) (DSM 45092(T))</strain>
    </source>
</reference>
<evidence type="ECO:0000256" key="1">
    <source>
        <dbReference type="SAM" id="MobiDB-lite"/>
    </source>
</evidence>
<keyword evidence="3" id="KW-1185">Reference proteome</keyword>
<name>A0AAC9MZA0_9PSEU</name>
<feature type="region of interest" description="Disordered" evidence="1">
    <location>
        <begin position="35"/>
        <end position="68"/>
    </location>
</feature>
<dbReference type="Proteomes" id="UP000095210">
    <property type="component" value="Chromosome"/>
</dbReference>
<sequence>MTGVQGIERVLASHRLARIRDRSWVEDRFTRFGWSGTSSPRPLAQPAAFEHADAVESGEQHHPAVEHV</sequence>
<organism evidence="2 3">
    <name type="scientific">Actinoalloteichus hymeniacidonis</name>
    <dbReference type="NCBI Taxonomy" id="340345"/>
    <lineage>
        <taxon>Bacteria</taxon>
        <taxon>Bacillati</taxon>
        <taxon>Actinomycetota</taxon>
        <taxon>Actinomycetes</taxon>
        <taxon>Pseudonocardiales</taxon>
        <taxon>Pseudonocardiaceae</taxon>
        <taxon>Actinoalloteichus</taxon>
    </lineage>
</organism>
<accession>A0AAC9MZA0</accession>
<gene>
    <name evidence="2" type="ORF">TL08_16625</name>
</gene>